<feature type="binding site" evidence="3">
    <location>
        <position position="284"/>
    </location>
    <ligand>
        <name>Mg(2+)</name>
        <dbReference type="ChEBI" id="CHEBI:18420"/>
        <label>1</label>
    </ligand>
</feature>
<reference evidence="4 5" key="1">
    <citation type="submission" date="2019-02" db="EMBL/GenBank/DDBJ databases">
        <title>Prokaryotic population dynamics and viral predation in marine succession experiment using metagenomics: the confinement effect.</title>
        <authorList>
            <person name="Haro-Moreno J.M."/>
            <person name="Rodriguez-Valera F."/>
            <person name="Lopez-Perez M."/>
        </authorList>
    </citation>
    <scope>NUCLEOTIDE SEQUENCE [LARGE SCALE GENOMIC DNA]</scope>
    <source>
        <strain evidence="4">MED-G157</strain>
    </source>
</reference>
<evidence type="ECO:0000256" key="3">
    <source>
        <dbReference type="PIRSR" id="PIRSR605502-1"/>
    </source>
</evidence>
<name>A0A520S383_9GAMM</name>
<evidence type="ECO:0000256" key="1">
    <source>
        <dbReference type="ARBA" id="ARBA00010702"/>
    </source>
</evidence>
<dbReference type="Proteomes" id="UP000316199">
    <property type="component" value="Unassembled WGS sequence"/>
</dbReference>
<comment type="caution">
    <text evidence="4">The sequence shown here is derived from an EMBL/GenBank/DDBJ whole genome shotgun (WGS) entry which is preliminary data.</text>
</comment>
<dbReference type="EMBL" id="SHAG01000006">
    <property type="protein sequence ID" value="RZO76935.1"/>
    <property type="molecule type" value="Genomic_DNA"/>
</dbReference>
<keyword evidence="3" id="KW-0460">Magnesium</keyword>
<proteinExistence type="inferred from homology"/>
<dbReference type="InterPro" id="IPR005502">
    <property type="entry name" value="Ribosyl_crysJ1"/>
</dbReference>
<dbReference type="GO" id="GO:0046872">
    <property type="term" value="F:metal ion binding"/>
    <property type="evidence" value="ECO:0007669"/>
    <property type="project" value="UniProtKB-KW"/>
</dbReference>
<organism evidence="4 5">
    <name type="scientific">OM182 bacterium</name>
    <dbReference type="NCBI Taxonomy" id="2510334"/>
    <lineage>
        <taxon>Bacteria</taxon>
        <taxon>Pseudomonadati</taxon>
        <taxon>Pseudomonadota</taxon>
        <taxon>Gammaproteobacteria</taxon>
        <taxon>OMG group</taxon>
        <taxon>OM182 clade</taxon>
    </lineage>
</organism>
<keyword evidence="2 4" id="KW-0378">Hydrolase</keyword>
<dbReference type="Pfam" id="PF03747">
    <property type="entry name" value="ADP_ribosyl_GH"/>
    <property type="match status" value="1"/>
</dbReference>
<sequence>MSIPADYAERVYAGVLGKSIGVYLGRPFEGWSYDRIQEELGDINYYVHDKLNVPLIVTDDDISGTFTFIRALDDFNSDPAISAKNIGHSWLNYIIEKRSILWWGGMGNSTEHTAFLRLKHGIDAPMSGSEKMNGKVVAEQIGAQIFIDGWALVSPGNPDQAARLAKEAASVSHDGEAVYGAVVLAVMESMAFIETDMNNLIDKALTYIPTDSIIARLIHDVRKWHAAEPDWRATRENIAANYGYDKYGGNCHMVPNHALIIHSLLHGEDDFSETMKIINTCGWDTDCNSGNVGCLMGIKNGLAGIDSGAIKGLDWRGPVADRIYVPTAEGSRGISDCVREAVSIAQLGQRVAGDEPISPKDGAQFHFAFPGSVQGFLVTDGIGQAVNSEGHSELGSRSLEVTSEGTAHCGSPVFSPSKEVTDYFQKRGYGLMASPRVHSGQVLKARCVGVDNLSVCLYLRSFGNSDEVLTFYGDTVALSAGDGKELSLTVPKEANPVFEVGIKVEGSGKLYLDWLTWEGTPEVTFTRPEHKGSWKDAPTMWRNAWINAVDSLTGWAESFRLVQNEGVGLIMQGTRDWRDYEVTADVTPHLAKRAGIAARVQGLERYYALELKSENKVQLVEVLHDETILVETDFVWEFGQTMKLSLKVHGDQLLGSINGENVLTATSNTFSDGAIGLLIEEGRTATNAISVKPVS</sequence>
<dbReference type="SUPFAM" id="SSF101478">
    <property type="entry name" value="ADP-ribosylglycohydrolase"/>
    <property type="match status" value="1"/>
</dbReference>
<feature type="binding site" evidence="3">
    <location>
        <position position="286"/>
    </location>
    <ligand>
        <name>Mg(2+)</name>
        <dbReference type="ChEBI" id="CHEBI:18420"/>
        <label>1</label>
    </ligand>
</feature>
<dbReference type="Gene3D" id="1.10.4080.10">
    <property type="entry name" value="ADP-ribosylation/Crystallin J1"/>
    <property type="match status" value="1"/>
</dbReference>
<evidence type="ECO:0000313" key="5">
    <source>
        <dbReference type="Proteomes" id="UP000316199"/>
    </source>
</evidence>
<dbReference type="PANTHER" id="PTHR16222">
    <property type="entry name" value="ADP-RIBOSYLGLYCOHYDROLASE"/>
    <property type="match status" value="1"/>
</dbReference>
<accession>A0A520S383</accession>
<evidence type="ECO:0000256" key="2">
    <source>
        <dbReference type="ARBA" id="ARBA00022801"/>
    </source>
</evidence>
<dbReference type="AlphaFoldDB" id="A0A520S383"/>
<protein>
    <submittedName>
        <fullName evidence="4">ADP-ribosylglycohydrolase family protein</fullName>
    </submittedName>
</protein>
<gene>
    <name evidence="4" type="ORF">EVA68_02635</name>
</gene>
<comment type="similarity">
    <text evidence="1">Belongs to the ADP-ribosylglycohydrolase family.</text>
</comment>
<feature type="binding site" evidence="3">
    <location>
        <position position="60"/>
    </location>
    <ligand>
        <name>Mg(2+)</name>
        <dbReference type="ChEBI" id="CHEBI:18420"/>
        <label>1</label>
    </ligand>
</feature>
<feature type="binding site" evidence="3">
    <location>
        <position position="61"/>
    </location>
    <ligand>
        <name>Mg(2+)</name>
        <dbReference type="ChEBI" id="CHEBI:18420"/>
        <label>1</label>
    </ligand>
</feature>
<dbReference type="InterPro" id="IPR036705">
    <property type="entry name" value="Ribosyl_crysJ1_sf"/>
</dbReference>
<keyword evidence="3" id="KW-0479">Metal-binding</keyword>
<dbReference type="PANTHER" id="PTHR16222:SF24">
    <property type="entry name" value="ADP-RIBOSYLHYDROLASE ARH3"/>
    <property type="match status" value="1"/>
</dbReference>
<dbReference type="Gene3D" id="2.60.120.560">
    <property type="entry name" value="Exo-inulinase, domain 1"/>
    <property type="match status" value="1"/>
</dbReference>
<comment type="cofactor">
    <cofactor evidence="3">
        <name>Mg(2+)</name>
        <dbReference type="ChEBI" id="CHEBI:18420"/>
    </cofactor>
    <text evidence="3">Binds 2 magnesium ions per subunit.</text>
</comment>
<dbReference type="InterPro" id="IPR050792">
    <property type="entry name" value="ADP-ribosylglycohydrolase"/>
</dbReference>
<dbReference type="GO" id="GO:0016787">
    <property type="term" value="F:hydrolase activity"/>
    <property type="evidence" value="ECO:0007669"/>
    <property type="project" value="UniProtKB-KW"/>
</dbReference>
<evidence type="ECO:0000313" key="4">
    <source>
        <dbReference type="EMBL" id="RZO76935.1"/>
    </source>
</evidence>